<gene>
    <name evidence="1" type="ORF">DK846_09965</name>
</gene>
<dbReference type="OrthoDB" id="240616at2157"/>
<keyword evidence="1" id="KW-0808">Transferase</keyword>
<dbReference type="PANTHER" id="PTHR15364:SF0">
    <property type="entry name" value="2'-DEOXYNUCLEOSIDE 5'-PHOSPHATE N-HYDROLASE 1"/>
    <property type="match status" value="1"/>
</dbReference>
<dbReference type="GO" id="GO:0016740">
    <property type="term" value="F:transferase activity"/>
    <property type="evidence" value="ECO:0007669"/>
    <property type="project" value="UniProtKB-KW"/>
</dbReference>
<comment type="caution">
    <text evidence="1">The sequence shown here is derived from an EMBL/GenBank/DDBJ whole genome shotgun (WGS) entry which is preliminary data.</text>
</comment>
<name>A0A2V2N9L5_9EURY</name>
<dbReference type="EMBL" id="QGMY01000007">
    <property type="protein sequence ID" value="PWR72291.1"/>
    <property type="molecule type" value="Genomic_DNA"/>
</dbReference>
<keyword evidence="2" id="KW-1185">Reference proteome</keyword>
<dbReference type="Gene3D" id="3.40.50.450">
    <property type="match status" value="1"/>
</dbReference>
<accession>A0A2V2N9L5</accession>
<proteinExistence type="predicted"/>
<dbReference type="Proteomes" id="UP000245657">
    <property type="component" value="Unassembled WGS sequence"/>
</dbReference>
<protein>
    <submittedName>
        <fullName evidence="1">Nucleoside 2-deoxyribosyltransferase</fullName>
    </submittedName>
</protein>
<sequence length="278" mass="31004">MYLLFCPCIREPGLRASGITTERDILAFDQVLSRCRSYGIDMRFLPCPETLYLGADRSPATFSERLDTPDFRHLLDQMEREIRSTIADLGVPYAIVGVDSSPTCGVNKNWRSPTGRETGRGVFLDRFPDIPAYDVYAVAMSRIYLAGPLFSEAERTWNIRLAQYLRSYAYDVYLPQEIGDSSASRGMDAHLEIFSRNLSALENTDIVVAVIDGADADSGTSWEMGYAYAKGVPVIAVRTDFRMVGAIEHVNLMLEQSAVVTHNLEELREALPCPLPVS</sequence>
<organism evidence="1 2">
    <name type="scientific">Methanospirillum lacunae</name>
    <dbReference type="NCBI Taxonomy" id="668570"/>
    <lineage>
        <taxon>Archaea</taxon>
        <taxon>Methanobacteriati</taxon>
        <taxon>Methanobacteriota</taxon>
        <taxon>Stenosarchaea group</taxon>
        <taxon>Methanomicrobia</taxon>
        <taxon>Methanomicrobiales</taxon>
        <taxon>Methanospirillaceae</taxon>
        <taxon>Methanospirillum</taxon>
    </lineage>
</organism>
<dbReference type="GO" id="GO:0009159">
    <property type="term" value="P:deoxyribonucleoside monophosphate catabolic process"/>
    <property type="evidence" value="ECO:0007669"/>
    <property type="project" value="TreeGrafter"/>
</dbReference>
<dbReference type="GO" id="GO:0070694">
    <property type="term" value="F:5-hydroxymethyl-dUMP N-hydrolase activity"/>
    <property type="evidence" value="ECO:0007669"/>
    <property type="project" value="TreeGrafter"/>
</dbReference>
<dbReference type="InterPro" id="IPR051239">
    <property type="entry name" value="2'-dNMP_N-hydrolase"/>
</dbReference>
<dbReference type="Pfam" id="PF05014">
    <property type="entry name" value="Nuc_deoxyrib_tr"/>
    <property type="match status" value="1"/>
</dbReference>
<evidence type="ECO:0000313" key="1">
    <source>
        <dbReference type="EMBL" id="PWR72291.1"/>
    </source>
</evidence>
<reference evidence="1 2" key="1">
    <citation type="submission" date="2018-05" db="EMBL/GenBank/DDBJ databases">
        <title>Draft genome of Methanospirillum lacunae Ki8-1.</title>
        <authorList>
            <person name="Dueholm M.S."/>
            <person name="Nielsen P.H."/>
            <person name="Bakmann L.F."/>
            <person name="Otzen D.E."/>
        </authorList>
    </citation>
    <scope>NUCLEOTIDE SEQUENCE [LARGE SCALE GENOMIC DNA]</scope>
    <source>
        <strain evidence="1 2">Ki8-1</strain>
    </source>
</reference>
<dbReference type="PANTHER" id="PTHR15364">
    <property type="entry name" value="2'-DEOXYNUCLEOSIDE 5'-PHOSPHATE N-HYDROLASE 1"/>
    <property type="match status" value="1"/>
</dbReference>
<dbReference type="RefSeq" id="WP_109968780.1">
    <property type="nucleotide sequence ID" value="NZ_CP176093.1"/>
</dbReference>
<evidence type="ECO:0000313" key="2">
    <source>
        <dbReference type="Proteomes" id="UP000245657"/>
    </source>
</evidence>
<dbReference type="InterPro" id="IPR007710">
    <property type="entry name" value="Nucleoside_deoxyribTrfase"/>
</dbReference>
<dbReference type="GeneID" id="97547824"/>
<dbReference type="AlphaFoldDB" id="A0A2V2N9L5"/>
<dbReference type="SUPFAM" id="SSF52309">
    <property type="entry name" value="N-(deoxy)ribosyltransferase-like"/>
    <property type="match status" value="1"/>
</dbReference>